<dbReference type="Proteomes" id="UP001161691">
    <property type="component" value="Unassembled WGS sequence"/>
</dbReference>
<feature type="compositionally biased region" description="Gly residues" evidence="9">
    <location>
        <begin position="1283"/>
        <end position="1309"/>
    </location>
</feature>
<accession>A0ABT6TPC1</accession>
<reference evidence="11" key="1">
    <citation type="submission" date="2023-04" db="EMBL/GenBank/DDBJ databases">
        <title>Comparative genomic analysis of Cohnella hashimotonis sp. nov., isolated from the International Space Station.</title>
        <authorList>
            <person name="Venkateswaran K."/>
            <person name="Simpson A."/>
        </authorList>
    </citation>
    <scope>NUCLEOTIDE SEQUENCE</scope>
    <source>
        <strain evidence="11">F6_2S_P_1</strain>
    </source>
</reference>
<dbReference type="Pfam" id="PF13753">
    <property type="entry name" value="SWM_repeat"/>
    <property type="match status" value="1"/>
</dbReference>
<evidence type="ECO:0000256" key="4">
    <source>
        <dbReference type="ARBA" id="ARBA00022723"/>
    </source>
</evidence>
<dbReference type="InterPro" id="IPR001570">
    <property type="entry name" value="Peptidase_M4_C_domain"/>
</dbReference>
<evidence type="ECO:0000256" key="6">
    <source>
        <dbReference type="ARBA" id="ARBA00022801"/>
    </source>
</evidence>
<dbReference type="InterPro" id="IPR050728">
    <property type="entry name" value="Zinc_Metalloprotease_M4"/>
</dbReference>
<comment type="caution">
    <text evidence="11">The sequence shown here is derived from an EMBL/GenBank/DDBJ whole genome shotgun (WGS) entry which is preliminary data.</text>
</comment>
<keyword evidence="3" id="KW-0645">Protease</keyword>
<evidence type="ECO:0000313" key="12">
    <source>
        <dbReference type="Proteomes" id="UP001161691"/>
    </source>
</evidence>
<comment type="similarity">
    <text evidence="2">Belongs to the peptidase M4 family.</text>
</comment>
<feature type="region of interest" description="Disordered" evidence="9">
    <location>
        <begin position="1280"/>
        <end position="1323"/>
    </location>
</feature>
<dbReference type="InterPro" id="IPR023612">
    <property type="entry name" value="Peptidase_M4"/>
</dbReference>
<dbReference type="PANTHER" id="PTHR33794">
    <property type="entry name" value="BACILLOLYSIN"/>
    <property type="match status" value="1"/>
</dbReference>
<feature type="domain" description="SLH" evidence="10">
    <location>
        <begin position="1685"/>
        <end position="1744"/>
    </location>
</feature>
<dbReference type="Pfam" id="PF07504">
    <property type="entry name" value="FTP"/>
    <property type="match status" value="1"/>
</dbReference>
<evidence type="ECO:0000256" key="8">
    <source>
        <dbReference type="ARBA" id="ARBA00023049"/>
    </source>
</evidence>
<dbReference type="Gene3D" id="3.10.450.490">
    <property type="match status" value="1"/>
</dbReference>
<proteinExistence type="inferred from homology"/>
<dbReference type="Gene3D" id="3.10.450.40">
    <property type="match status" value="1"/>
</dbReference>
<dbReference type="InterPro" id="IPR014755">
    <property type="entry name" value="Cu-Rt/internalin_Ig-like"/>
</dbReference>
<keyword evidence="6" id="KW-0378">Hydrolase</keyword>
<dbReference type="InterPro" id="IPR027268">
    <property type="entry name" value="Peptidase_M4/M1_CTD_sf"/>
</dbReference>
<dbReference type="PROSITE" id="PS51272">
    <property type="entry name" value="SLH"/>
    <property type="match status" value="3"/>
</dbReference>
<dbReference type="CDD" id="cd09597">
    <property type="entry name" value="M4_TLP"/>
    <property type="match status" value="1"/>
</dbReference>
<evidence type="ECO:0000256" key="7">
    <source>
        <dbReference type="ARBA" id="ARBA00022833"/>
    </source>
</evidence>
<keyword evidence="5" id="KW-0732">Signal</keyword>
<gene>
    <name evidence="11" type="ORF">KB449_26760</name>
</gene>
<feature type="compositionally biased region" description="Polar residues" evidence="9">
    <location>
        <begin position="160"/>
        <end position="171"/>
    </location>
</feature>
<dbReference type="Gene3D" id="1.10.390.10">
    <property type="entry name" value="Neutral Protease Domain 2"/>
    <property type="match status" value="1"/>
</dbReference>
<comment type="cofactor">
    <cofactor evidence="1">
        <name>Zn(2+)</name>
        <dbReference type="ChEBI" id="CHEBI:29105"/>
    </cofactor>
</comment>
<dbReference type="Pfam" id="PF01447">
    <property type="entry name" value="Peptidase_M4"/>
    <property type="match status" value="1"/>
</dbReference>
<dbReference type="PRINTS" id="PR00730">
    <property type="entry name" value="THERMOLYSIN"/>
</dbReference>
<sequence>MGLVMTVWSAGAADMRSVGAATAVGTSISPDGESAAVLASDADVLSYFQGTSHSLARSETGLEIVNKSEDVYRKAHYLIQQSYNGIPVYGKYIRAHLDSERRLYAATNETASDIGSLIANGTAVLTGEQAIAALAASVGAEGSSVGGGTSSQPVADTAQAAGQSPVLQQETPKAEPIYYPDESGKYTLAYKVELATQSPVPGRWFGYVDAGDGRVLSKFSRLAEAAADSAPATGTGYKGDVRSLNAVNRYGAYYLVDTTKPMYKYNQGAESGTIETYDLGDPYNPVNAKTSNFYSSNPDAIDAHYFAGQVYDFYLNRFGRDSLDGNGMSIVSLVNTNVTDNAFWDGTEIVYGDGSKQFECLSCAADVVAHELTHGVIEHSADLEYKNQSGALNESFADMMAAVMDDDDWTIGEDTGVAGGSGSGYLRSLQQPELGLEPQPGTMSGYAQLPESNDNGGVHKNSGIPNHAAYLMATGIDEIPQLAGQGRKLMGDMAYGALTSYLTPTAQFADARDAFVLAAGDLPLSGELRSAVIAKVEAAWAAVGLGYTSSENSIVSFGADRLADNPYINAAASTVTFQVTPGTDLSSLSARISVSPGASISPDPAQVRDYASPVQFEVTSENGQKRRWTVTGSIAKPETANAIEGFALDILYGPAMIDNASSTVTLYVEDGDDLTALTPYITVSDGAVVSPASGAPVDLTSERTYTVTAQNGQTRNWRVKAVRDSASPYIARASGSAEGKMIVLSFDQEMAAYELANPWNYVVVRQDGGTDNPVVTKVERDCATSSRVYLTLDRALLSSTMYKVTVSKLKSASGRSVRPDLTTNYIYTNDKEPPKLNTASVNGAKLTLTFDEYVGLQAPVMPGSYLGLAVRLNGEGASVTRVIAKGRHIELWLGRAAVAGDTVTFSYQPDSSSTAIYDDAGNRAAAIGWSGVINRSKAQSAIASTVGWARLPWQAAQAVGHPNAQTMYLIPSGASNRSVVSIDPTTGRIETANVPAAPVRLYATADYVYAALKKGDGTGRIVVLDANDLSQTAAFDTADDPFDLAVASRDEIYVLSRAADGEHLTAYSEAGSIRARADMTSAQGLALSPKRQRLYTIVDGAKLRAYTTIASRLLEADDETAVPDFHPPYVNEGSPDRLWVSPDETYVFSGSGLYYKWGEGERLQSGGDLGDGVDDILFGPFDEKDQRQQMAVRSGNTIRSAAYKLGPNGSSPSTGLFSGLAGDTLTLAPSAKEGVFTLVATSAGATTITTYGDYQGALFSPIISVSTPLNACPIVVDTNTGNPGTGNPGTGNPGTGTPGTGTPGTGAPGGSAPADASGGEPTVAGGTVKLAAADLKSTQETGADGRSIAIVEPDADKLKQALKLAGEQTTAVGTAFKLILPVGAIGDGVKVRLPSGTLTAASVQSAGLTLVVQTDRVTYEIPAKLLGSSMLAQAWGTSSLPDDLQLEFGIVKPAQSEQAKSLQLLRTDGYAAISDFLDFTIELASGGKKKELKNFNGIYVTKRISIDAPAAAGEVTALTYDSVSGQLAFVPAAISVSEGRLTAAIRTPHNSLYVLAQTGKSFADIATHPDRAAIEKMAAKKLVLGAGAGRFQPDRTVTRAEFAALLARALGLQTLPAAPAFADVKAGAWYGAPVTTAVSAGLISGYGNGSFGPGGVINRQELAVMLGRAIAYAGGLPKDAGKASSGASVDAAKIPAWAAADAQALLAAGIMRNRADGSFAPAAPVTRAEAAVSLMRMLERLQLI</sequence>
<dbReference type="PANTHER" id="PTHR33794:SF1">
    <property type="entry name" value="BACILLOLYSIN"/>
    <property type="match status" value="1"/>
</dbReference>
<dbReference type="SUPFAM" id="SSF55486">
    <property type="entry name" value="Metalloproteases ('zincins'), catalytic domain"/>
    <property type="match status" value="1"/>
</dbReference>
<keyword evidence="8" id="KW-0482">Metalloprotease</keyword>
<dbReference type="InterPro" id="IPR013856">
    <property type="entry name" value="Peptidase_M4_domain"/>
</dbReference>
<dbReference type="Pfam" id="PF00395">
    <property type="entry name" value="SLH"/>
    <property type="match status" value="3"/>
</dbReference>
<evidence type="ECO:0000313" key="11">
    <source>
        <dbReference type="EMBL" id="MDI4648584.1"/>
    </source>
</evidence>
<evidence type="ECO:0000259" key="10">
    <source>
        <dbReference type="PROSITE" id="PS51272"/>
    </source>
</evidence>
<dbReference type="Gene3D" id="3.10.170.10">
    <property type="match status" value="1"/>
</dbReference>
<evidence type="ECO:0000256" key="5">
    <source>
        <dbReference type="ARBA" id="ARBA00022729"/>
    </source>
</evidence>
<dbReference type="RefSeq" id="WP_282911285.1">
    <property type="nucleotide sequence ID" value="NZ_JAGRPV010000001.1"/>
</dbReference>
<keyword evidence="7" id="KW-0862">Zinc</keyword>
<dbReference type="Pfam" id="PF02868">
    <property type="entry name" value="Peptidase_M4_C"/>
    <property type="match status" value="1"/>
</dbReference>
<dbReference type="InterPro" id="IPR001119">
    <property type="entry name" value="SLH_dom"/>
</dbReference>
<evidence type="ECO:0000256" key="3">
    <source>
        <dbReference type="ARBA" id="ARBA00022670"/>
    </source>
</evidence>
<protein>
    <submittedName>
        <fullName evidence="11">M4 family metallopeptidase</fullName>
    </submittedName>
</protein>
<dbReference type="EMBL" id="JAGRPV010000001">
    <property type="protein sequence ID" value="MDI4648584.1"/>
    <property type="molecule type" value="Genomic_DNA"/>
</dbReference>
<dbReference type="InterPro" id="IPR011096">
    <property type="entry name" value="FTP_domain"/>
</dbReference>
<dbReference type="InterPro" id="IPR028059">
    <property type="entry name" value="SWM_rpt"/>
</dbReference>
<dbReference type="SUPFAM" id="SSF63829">
    <property type="entry name" value="Calcium-dependent phosphotriesterase"/>
    <property type="match status" value="1"/>
</dbReference>
<keyword evidence="4" id="KW-0479">Metal-binding</keyword>
<dbReference type="Gene3D" id="2.60.40.1220">
    <property type="match status" value="1"/>
</dbReference>
<feature type="domain" description="SLH" evidence="10">
    <location>
        <begin position="1617"/>
        <end position="1680"/>
    </location>
</feature>
<organism evidence="11 12">
    <name type="scientific">Cohnella hashimotonis</name>
    <dbReference type="NCBI Taxonomy" id="2826895"/>
    <lineage>
        <taxon>Bacteria</taxon>
        <taxon>Bacillati</taxon>
        <taxon>Bacillota</taxon>
        <taxon>Bacilli</taxon>
        <taxon>Bacillales</taxon>
        <taxon>Paenibacillaceae</taxon>
        <taxon>Cohnella</taxon>
    </lineage>
</organism>
<dbReference type="Gene3D" id="2.60.40.2340">
    <property type="match status" value="2"/>
</dbReference>
<evidence type="ECO:0000256" key="9">
    <source>
        <dbReference type="SAM" id="MobiDB-lite"/>
    </source>
</evidence>
<feature type="compositionally biased region" description="Low complexity" evidence="9">
    <location>
        <begin position="1310"/>
        <end position="1319"/>
    </location>
</feature>
<name>A0ABT6TPC1_9BACL</name>
<evidence type="ECO:0000256" key="1">
    <source>
        <dbReference type="ARBA" id="ARBA00001947"/>
    </source>
</evidence>
<evidence type="ECO:0000256" key="2">
    <source>
        <dbReference type="ARBA" id="ARBA00009388"/>
    </source>
</evidence>
<feature type="domain" description="SLH" evidence="10">
    <location>
        <begin position="1557"/>
        <end position="1616"/>
    </location>
</feature>
<feature type="region of interest" description="Disordered" evidence="9">
    <location>
        <begin position="145"/>
        <end position="178"/>
    </location>
</feature>
<keyword evidence="12" id="KW-1185">Reference proteome</keyword>